<dbReference type="KEGG" id="ncr:NCU05177"/>
<reference evidence="2 3" key="1">
    <citation type="journal article" date="2003" name="Nature">
        <title>The genome sequence of the filamentous fungus Neurospora crassa.</title>
        <authorList>
            <person name="Galagan J.E."/>
            <person name="Calvo S.E."/>
            <person name="Borkovich K.A."/>
            <person name="Selker E.U."/>
            <person name="Read N.D."/>
            <person name="Jaffe D."/>
            <person name="FitzHugh W."/>
            <person name="Ma L.J."/>
            <person name="Smirnov S."/>
            <person name="Purcell S."/>
            <person name="Rehman B."/>
            <person name="Elkins T."/>
            <person name="Engels R."/>
            <person name="Wang S."/>
            <person name="Nielsen C.B."/>
            <person name="Butler J."/>
            <person name="Endrizzi M."/>
            <person name="Qui D."/>
            <person name="Ianakiev P."/>
            <person name="Bell-Pedersen D."/>
            <person name="Nelson M.A."/>
            <person name="Werner-Washburne M."/>
            <person name="Selitrennikoff C.P."/>
            <person name="Kinsey J.A."/>
            <person name="Braun E.L."/>
            <person name="Zelter A."/>
            <person name="Schulte U."/>
            <person name="Kothe G.O."/>
            <person name="Jedd G."/>
            <person name="Mewes W."/>
            <person name="Staben C."/>
            <person name="Marcotte E."/>
            <person name="Greenberg D."/>
            <person name="Roy A."/>
            <person name="Foley K."/>
            <person name="Naylor J."/>
            <person name="Stange-Thomann N."/>
            <person name="Barrett R."/>
            <person name="Gnerre S."/>
            <person name="Kamal M."/>
            <person name="Kamvysselis M."/>
            <person name="Mauceli E."/>
            <person name="Bielke C."/>
            <person name="Rudd S."/>
            <person name="Frishman D."/>
            <person name="Krystofova S."/>
            <person name="Rasmussen C."/>
            <person name="Metzenberg R.L."/>
            <person name="Perkins D.D."/>
            <person name="Kroken S."/>
            <person name="Cogoni C."/>
            <person name="Macino G."/>
            <person name="Catcheside D."/>
            <person name="Li W."/>
            <person name="Pratt R.J."/>
            <person name="Osmani S.A."/>
            <person name="DeSouza C.P."/>
            <person name="Glass L."/>
            <person name="Orbach M.J."/>
            <person name="Berglund J.A."/>
            <person name="Voelker R."/>
            <person name="Yarden O."/>
            <person name="Plamann M."/>
            <person name="Seiler S."/>
            <person name="Dunlap J."/>
            <person name="Radford A."/>
            <person name="Aramayo R."/>
            <person name="Natvig D.O."/>
            <person name="Alex L.A."/>
            <person name="Mannhaupt G."/>
            <person name="Ebbole D.J."/>
            <person name="Freitag M."/>
            <person name="Paulsen I."/>
            <person name="Sachs M.S."/>
            <person name="Lander E.S."/>
            <person name="Nusbaum C."/>
            <person name="Birren B."/>
        </authorList>
    </citation>
    <scope>NUCLEOTIDE SEQUENCE [LARGE SCALE GENOMIC DNA]</scope>
    <source>
        <strain evidence="3">ATCC 24698 / 74-OR23-1A / CBS 708.71 / DSM 1257 / FGSC 987</strain>
    </source>
</reference>
<dbReference type="RefSeq" id="XP_961738.1">
    <property type="nucleotide sequence ID" value="XM_956645.1"/>
</dbReference>
<dbReference type="PaxDb" id="5141-EFNCRP00000005034"/>
<keyword evidence="3" id="KW-1185">Reference proteome</keyword>
<keyword evidence="1" id="KW-0175">Coiled coil</keyword>
<dbReference type="InParanoid" id="Q7S838"/>
<evidence type="ECO:0000256" key="1">
    <source>
        <dbReference type="SAM" id="Coils"/>
    </source>
</evidence>
<feature type="coiled-coil region" evidence="1">
    <location>
        <begin position="22"/>
        <end position="56"/>
    </location>
</feature>
<proteinExistence type="predicted"/>
<evidence type="ECO:0000313" key="2">
    <source>
        <dbReference type="EMBL" id="EAA32502.1"/>
    </source>
</evidence>
<protein>
    <submittedName>
        <fullName evidence="2">Uncharacterized protein</fullName>
    </submittedName>
</protein>
<accession>Q7S838</accession>
<dbReference type="GeneID" id="3877886"/>
<gene>
    <name evidence="2" type="ORF">NCU05177</name>
</gene>
<dbReference type="Proteomes" id="UP000001805">
    <property type="component" value="Chromosome 4, Linkage Group IV"/>
</dbReference>
<organism evidence="2 3">
    <name type="scientific">Neurospora crassa (strain ATCC 24698 / 74-OR23-1A / CBS 708.71 / DSM 1257 / FGSC 987)</name>
    <dbReference type="NCBI Taxonomy" id="367110"/>
    <lineage>
        <taxon>Eukaryota</taxon>
        <taxon>Fungi</taxon>
        <taxon>Dikarya</taxon>
        <taxon>Ascomycota</taxon>
        <taxon>Pezizomycotina</taxon>
        <taxon>Sordariomycetes</taxon>
        <taxon>Sordariomycetidae</taxon>
        <taxon>Sordariales</taxon>
        <taxon>Sordariaceae</taxon>
        <taxon>Neurospora</taxon>
    </lineage>
</organism>
<evidence type="ECO:0000313" key="3">
    <source>
        <dbReference type="Proteomes" id="UP000001805"/>
    </source>
</evidence>
<dbReference type="EMBL" id="CM002239">
    <property type="protein sequence ID" value="EAA32502.1"/>
    <property type="molecule type" value="Genomic_DNA"/>
</dbReference>
<name>Q7S838_NEUCR</name>
<dbReference type="AlphaFoldDB" id="Q7S838"/>
<dbReference type="VEuPathDB" id="FungiDB:NCU05177"/>
<sequence>MSAEPPTLQARICELENKFKTVEQLKTQIANRIQELSASEERVAKLEKRLQDVQTATVKVDGRPGSSRKCRRVLVTDWKQGFGNSPLSLTTRMSYYGTNRIIQQALTDRRRSRNTE</sequence>
<dbReference type="HOGENOM" id="CLU_2097480_0_0_1"/>